<dbReference type="RefSeq" id="WP_345721898.1">
    <property type="nucleotide sequence ID" value="NZ_BAABRU010000006.1"/>
</dbReference>
<feature type="transmembrane region" description="Helical" evidence="1">
    <location>
        <begin position="117"/>
        <end position="140"/>
    </location>
</feature>
<evidence type="ECO:0000313" key="2">
    <source>
        <dbReference type="EMBL" id="GAA5528285.1"/>
    </source>
</evidence>
<dbReference type="EMBL" id="BAABRU010000006">
    <property type="protein sequence ID" value="GAA5528285.1"/>
    <property type="molecule type" value="Genomic_DNA"/>
</dbReference>
<gene>
    <name evidence="2" type="ORF">Hgul01_02083</name>
</gene>
<feature type="transmembrane region" description="Helical" evidence="1">
    <location>
        <begin position="152"/>
        <end position="174"/>
    </location>
</feature>
<feature type="transmembrane region" description="Helical" evidence="1">
    <location>
        <begin position="186"/>
        <end position="205"/>
    </location>
</feature>
<evidence type="ECO:0008006" key="4">
    <source>
        <dbReference type="Google" id="ProtNLM"/>
    </source>
</evidence>
<keyword evidence="3" id="KW-1185">Reference proteome</keyword>
<reference evidence="2 3" key="1">
    <citation type="submission" date="2024-02" db="EMBL/GenBank/DDBJ databases">
        <title>Herpetosiphon gulosus NBRC 112829.</title>
        <authorList>
            <person name="Ichikawa N."/>
            <person name="Katano-Makiyama Y."/>
            <person name="Hidaka K."/>
        </authorList>
    </citation>
    <scope>NUCLEOTIDE SEQUENCE [LARGE SCALE GENOMIC DNA]</scope>
    <source>
        <strain evidence="2 3">NBRC 112829</strain>
    </source>
</reference>
<dbReference type="PANTHER" id="PTHR35864:SF1">
    <property type="entry name" value="ZINC METALLOPROTEASE YWHC-RELATED"/>
    <property type="match status" value="1"/>
</dbReference>
<dbReference type="Proteomes" id="UP001428290">
    <property type="component" value="Unassembled WGS sequence"/>
</dbReference>
<dbReference type="PANTHER" id="PTHR35864">
    <property type="entry name" value="ZINC METALLOPROTEASE MJ0611-RELATED"/>
    <property type="match status" value="1"/>
</dbReference>
<proteinExistence type="predicted"/>
<evidence type="ECO:0000313" key="3">
    <source>
        <dbReference type="Proteomes" id="UP001428290"/>
    </source>
</evidence>
<feature type="transmembrane region" description="Helical" evidence="1">
    <location>
        <begin position="45"/>
        <end position="65"/>
    </location>
</feature>
<keyword evidence="1" id="KW-0812">Transmembrane</keyword>
<evidence type="ECO:0000256" key="1">
    <source>
        <dbReference type="SAM" id="Phobius"/>
    </source>
</evidence>
<dbReference type="InterPro" id="IPR052348">
    <property type="entry name" value="Metallopeptidase_M50B"/>
</dbReference>
<sequence length="214" mass="23454">MFNPQAGYPFRSDNKPRNELFEFAKAWLGTTLAFALVYRHTMPLIDAMIIMGIAAGFGIVIHELAHRVVARRFGSQAHFFANDAMLVISVLLALTGFIFAAPGAVHHRGYLTKKQLGLVAAAGPASNMVIAIISLLLIPIANTLNIQFLFKIAVYSYVVNSLLGIFNMIPYGPLDGAKIMDWDMRAFIAMASVGGLLFVVQYLPIAKNLFVFGF</sequence>
<accession>A0ABP9WYR9</accession>
<organism evidence="2 3">
    <name type="scientific">Herpetosiphon gulosus</name>
    <dbReference type="NCBI Taxonomy" id="1973496"/>
    <lineage>
        <taxon>Bacteria</taxon>
        <taxon>Bacillati</taxon>
        <taxon>Chloroflexota</taxon>
        <taxon>Chloroflexia</taxon>
        <taxon>Herpetosiphonales</taxon>
        <taxon>Herpetosiphonaceae</taxon>
        <taxon>Herpetosiphon</taxon>
    </lineage>
</organism>
<comment type="caution">
    <text evidence="2">The sequence shown here is derived from an EMBL/GenBank/DDBJ whole genome shotgun (WGS) entry which is preliminary data.</text>
</comment>
<protein>
    <recommendedName>
        <fullName evidence="4">Peptidase M50</fullName>
    </recommendedName>
</protein>
<feature type="transmembrane region" description="Helical" evidence="1">
    <location>
        <begin position="85"/>
        <end position="105"/>
    </location>
</feature>
<keyword evidence="1" id="KW-0472">Membrane</keyword>
<name>A0ABP9WYR9_9CHLR</name>
<keyword evidence="1" id="KW-1133">Transmembrane helix</keyword>